<dbReference type="Proteomes" id="UP000828048">
    <property type="component" value="Chromosome 5"/>
</dbReference>
<evidence type="ECO:0000313" key="2">
    <source>
        <dbReference type="Proteomes" id="UP000828048"/>
    </source>
</evidence>
<reference evidence="1 2" key="1">
    <citation type="journal article" date="2021" name="Hortic Res">
        <title>High-quality reference genome and annotation aids understanding of berry development for evergreen blueberry (Vaccinium darrowii).</title>
        <authorList>
            <person name="Yu J."/>
            <person name="Hulse-Kemp A.M."/>
            <person name="Babiker E."/>
            <person name="Staton M."/>
        </authorList>
    </citation>
    <scope>NUCLEOTIDE SEQUENCE [LARGE SCALE GENOMIC DNA]</scope>
    <source>
        <strain evidence="2">cv. NJ 8807/NJ 8810</strain>
        <tissue evidence="1">Young leaf</tissue>
    </source>
</reference>
<organism evidence="1 2">
    <name type="scientific">Vaccinium darrowii</name>
    <dbReference type="NCBI Taxonomy" id="229202"/>
    <lineage>
        <taxon>Eukaryota</taxon>
        <taxon>Viridiplantae</taxon>
        <taxon>Streptophyta</taxon>
        <taxon>Embryophyta</taxon>
        <taxon>Tracheophyta</taxon>
        <taxon>Spermatophyta</taxon>
        <taxon>Magnoliopsida</taxon>
        <taxon>eudicotyledons</taxon>
        <taxon>Gunneridae</taxon>
        <taxon>Pentapetalae</taxon>
        <taxon>asterids</taxon>
        <taxon>Ericales</taxon>
        <taxon>Ericaceae</taxon>
        <taxon>Vaccinioideae</taxon>
        <taxon>Vaccinieae</taxon>
        <taxon>Vaccinium</taxon>
    </lineage>
</organism>
<gene>
    <name evidence="1" type="ORF">Vadar_023095</name>
</gene>
<accession>A0ACB7Y0Y3</accession>
<protein>
    <submittedName>
        <fullName evidence="1">Uncharacterized protein</fullName>
    </submittedName>
</protein>
<name>A0ACB7Y0Y3_9ERIC</name>
<comment type="caution">
    <text evidence="1">The sequence shown here is derived from an EMBL/GenBank/DDBJ whole genome shotgun (WGS) entry which is preliminary data.</text>
</comment>
<evidence type="ECO:0000313" key="1">
    <source>
        <dbReference type="EMBL" id="KAH7847194.1"/>
    </source>
</evidence>
<sequence length="510" mass="55910">MCVEENLRRTGPAVSIRSLSFRGRFSVELDVGPLQCQSVRQTVNCSTECTVAHAISFSSFSLTASSFSLLNKSAIKPPQHTTMEHPSTASKYDLVILGASGFTGKYVVQESLKFLNTPSSPLKTLALAGRNPEKLRQTLAWASHPKPPPPIPILHADTSSPPSLFDLAAQSRLILNCVGPFRLYGAPVVAACVESGCDYLDICGEPEFMERMEVEFHEKAVETGSLVVSACGFDSVPAEFGLMFNCRQWVDEKGVLNRVEAYLSLESDKRVARPRRARPVIPGPSPPKGPTIEHQKKIGVWAVKLPSADSIVVRRTLSTLTENPHGLPGVNESPEQIKKRETFWSTVKPAYFGVKIASKSVFGIIRFIIVGIFIGLLGKFAFGRRLLLQFPSFFSLGWFRKNGPSEDEVRSASFKMWFVGTGFRDSSLVAQGNRKPDMEIITRVMGPEIGYLTTPIILIQCALIVLSQRDNLPKGGVYTPGIVFGPTDLQERLQSNGISFDVISKSSISS</sequence>
<proteinExistence type="predicted"/>
<keyword evidence="2" id="KW-1185">Reference proteome</keyword>
<dbReference type="EMBL" id="CM037155">
    <property type="protein sequence ID" value="KAH7847194.1"/>
    <property type="molecule type" value="Genomic_DNA"/>
</dbReference>